<evidence type="ECO:0000256" key="3">
    <source>
        <dbReference type="ARBA" id="ARBA00004613"/>
    </source>
</evidence>
<evidence type="ECO:0000313" key="24">
    <source>
        <dbReference type="EnsemblPlants" id="Pp3c10_20710V3.1"/>
    </source>
</evidence>
<keyword evidence="12 21" id="KW-0560">Oxidoreductase</keyword>
<evidence type="ECO:0000256" key="6">
    <source>
        <dbReference type="ARBA" id="ARBA00022525"/>
    </source>
</evidence>
<evidence type="ECO:0000256" key="19">
    <source>
        <dbReference type="PIRSR" id="PIRSR600823-4"/>
    </source>
</evidence>
<feature type="binding site" evidence="17">
    <location>
        <position position="170"/>
    </location>
    <ligand>
        <name>substrate</name>
    </ligand>
</feature>
<keyword evidence="11 18" id="KW-0106">Calcium</keyword>
<dbReference type="GeneID" id="112287252"/>
<evidence type="ECO:0000256" key="5">
    <source>
        <dbReference type="ARBA" id="ARBA00012313"/>
    </source>
</evidence>
<keyword evidence="15" id="KW-0325">Glycoprotein</keyword>
<keyword evidence="13 18" id="KW-0408">Iron</keyword>
<keyword evidence="10 21" id="KW-0732">Signal</keyword>
<evidence type="ECO:0000259" key="22">
    <source>
        <dbReference type="PROSITE" id="PS50873"/>
    </source>
</evidence>
<feature type="disulfide bond" evidence="20">
    <location>
        <begin position="128"/>
        <end position="321"/>
    </location>
</feature>
<keyword evidence="14 20" id="KW-1015">Disulfide bond</keyword>
<feature type="binding site" evidence="18">
    <location>
        <position position="248"/>
    </location>
    <ligand>
        <name>Ca(2+)</name>
        <dbReference type="ChEBI" id="CHEBI:29108"/>
        <label>2</label>
    </ligand>
</feature>
<reference evidence="23 25" key="2">
    <citation type="journal article" date="2018" name="Plant J.">
        <title>The Physcomitrella patens chromosome-scale assembly reveals moss genome structure and evolution.</title>
        <authorList>
            <person name="Lang D."/>
            <person name="Ullrich K.K."/>
            <person name="Murat F."/>
            <person name="Fuchs J."/>
            <person name="Jenkins J."/>
            <person name="Haas F.B."/>
            <person name="Piednoel M."/>
            <person name="Gundlach H."/>
            <person name="Van Bel M."/>
            <person name="Meyberg R."/>
            <person name="Vives C."/>
            <person name="Morata J."/>
            <person name="Symeonidi A."/>
            <person name="Hiss M."/>
            <person name="Muchero W."/>
            <person name="Kamisugi Y."/>
            <person name="Saleh O."/>
            <person name="Blanc G."/>
            <person name="Decker E.L."/>
            <person name="van Gessel N."/>
            <person name="Grimwood J."/>
            <person name="Hayes R.D."/>
            <person name="Graham S.W."/>
            <person name="Gunter L.E."/>
            <person name="McDaniel S.F."/>
            <person name="Hoernstein S.N.W."/>
            <person name="Larsson A."/>
            <person name="Li F.W."/>
            <person name="Perroud P.F."/>
            <person name="Phillips J."/>
            <person name="Ranjan P."/>
            <person name="Rokshar D.S."/>
            <person name="Rothfels C.J."/>
            <person name="Schneider L."/>
            <person name="Shu S."/>
            <person name="Stevenson D.W."/>
            <person name="Thummler F."/>
            <person name="Tillich M."/>
            <person name="Villarreal Aguilar J.C."/>
            <person name="Widiez T."/>
            <person name="Wong G.K."/>
            <person name="Wymore A."/>
            <person name="Zhang Y."/>
            <person name="Zimmer A.D."/>
            <person name="Quatrano R.S."/>
            <person name="Mayer K.F.X."/>
            <person name="Goodstein D."/>
            <person name="Casacuberta J.M."/>
            <person name="Vandepoele K."/>
            <person name="Reski R."/>
            <person name="Cuming A.C."/>
            <person name="Tuskan G.A."/>
            <person name="Maumus F."/>
            <person name="Salse J."/>
            <person name="Schmutz J."/>
            <person name="Rensing S.A."/>
        </authorList>
    </citation>
    <scope>NUCLEOTIDE SEQUENCE [LARGE SCALE GENOMIC DNA]</scope>
    <source>
        <strain evidence="24 25">cv. Gransden 2004</strain>
    </source>
</reference>
<gene>
    <name evidence="24" type="primary">LOC112287252</name>
    <name evidence="23" type="ORF">PHYPA_014172</name>
</gene>
<evidence type="ECO:0000256" key="10">
    <source>
        <dbReference type="ARBA" id="ARBA00022729"/>
    </source>
</evidence>
<dbReference type="Gramene" id="Pp3c10_20710V3.4">
    <property type="protein sequence ID" value="Pp3c10_20710V3.4"/>
    <property type="gene ID" value="Pp3c10_20710"/>
</dbReference>
<evidence type="ECO:0000256" key="1">
    <source>
        <dbReference type="ARBA" id="ARBA00000189"/>
    </source>
</evidence>
<dbReference type="GO" id="GO:0140825">
    <property type="term" value="F:lactoperoxidase activity"/>
    <property type="evidence" value="ECO:0007669"/>
    <property type="project" value="UniProtKB-EC"/>
</dbReference>
<dbReference type="EnsemblPlants" id="Pp3c10_20710V3.6">
    <property type="protein sequence ID" value="Pp3c10_20710V3.6"/>
    <property type="gene ID" value="Pp3c10_20710"/>
</dbReference>
<dbReference type="PRINTS" id="PR00458">
    <property type="entry name" value="PEROXIDASE"/>
</dbReference>
<feature type="disulfide bond" evidence="20">
    <location>
        <begin position="207"/>
        <end position="234"/>
    </location>
</feature>
<dbReference type="EnsemblPlants" id="Pp3c10_20710V3.7">
    <property type="protein sequence ID" value="Pp3c10_20710V3.7"/>
    <property type="gene ID" value="Pp3c10_20710"/>
</dbReference>
<feature type="disulfide bond" evidence="20">
    <location>
        <begin position="79"/>
        <end position="84"/>
    </location>
</feature>
<evidence type="ECO:0000256" key="17">
    <source>
        <dbReference type="PIRSR" id="PIRSR600823-2"/>
    </source>
</evidence>
<dbReference type="PROSITE" id="PS50873">
    <property type="entry name" value="PEROXIDASE_4"/>
    <property type="match status" value="1"/>
</dbReference>
<evidence type="ECO:0000256" key="4">
    <source>
        <dbReference type="ARBA" id="ARBA00006873"/>
    </source>
</evidence>
<keyword evidence="7 21" id="KW-0575">Peroxidase</keyword>
<proteinExistence type="inferred from homology"/>
<dbReference type="Gene3D" id="1.10.420.10">
    <property type="entry name" value="Peroxidase, domain 2"/>
    <property type="match status" value="1"/>
</dbReference>
<dbReference type="EnsemblPlants" id="Pp3c10_20710V3.1">
    <property type="protein sequence ID" value="Pp3c10_20710V3.1"/>
    <property type="gene ID" value="Pp3c10_20710"/>
</dbReference>
<evidence type="ECO:0000256" key="2">
    <source>
        <dbReference type="ARBA" id="ARBA00002322"/>
    </source>
</evidence>
<feature type="binding site" evidence="18">
    <location>
        <position position="253"/>
    </location>
    <ligand>
        <name>Ca(2+)</name>
        <dbReference type="ChEBI" id="CHEBI:29108"/>
        <label>2</label>
    </ligand>
</feature>
<evidence type="ECO:0000256" key="12">
    <source>
        <dbReference type="ARBA" id="ARBA00023002"/>
    </source>
</evidence>
<evidence type="ECO:0000256" key="8">
    <source>
        <dbReference type="ARBA" id="ARBA00022617"/>
    </source>
</evidence>
<dbReference type="GO" id="GO:0042744">
    <property type="term" value="P:hydrogen peroxide catabolic process"/>
    <property type="evidence" value="ECO:0007669"/>
    <property type="project" value="UniProtKB-KW"/>
</dbReference>
<evidence type="ECO:0000256" key="13">
    <source>
        <dbReference type="ARBA" id="ARBA00023004"/>
    </source>
</evidence>
<dbReference type="GO" id="GO:0004601">
    <property type="term" value="F:peroxidase activity"/>
    <property type="evidence" value="ECO:0000318"/>
    <property type="project" value="GO_Central"/>
</dbReference>
<evidence type="ECO:0000313" key="25">
    <source>
        <dbReference type="Proteomes" id="UP000006727"/>
    </source>
</evidence>
<dbReference type="GO" id="GO:0046872">
    <property type="term" value="F:metal ion binding"/>
    <property type="evidence" value="ECO:0007669"/>
    <property type="project" value="UniProtKB-UniRule"/>
</dbReference>
<accession>A0A2K1JZU6</accession>
<organism evidence="23">
    <name type="scientific">Physcomitrium patens</name>
    <name type="common">Spreading-leaved earth moss</name>
    <name type="synonym">Physcomitrella patens</name>
    <dbReference type="NCBI Taxonomy" id="3218"/>
    <lineage>
        <taxon>Eukaryota</taxon>
        <taxon>Viridiplantae</taxon>
        <taxon>Streptophyta</taxon>
        <taxon>Embryophyta</taxon>
        <taxon>Bryophyta</taxon>
        <taxon>Bryophytina</taxon>
        <taxon>Bryopsida</taxon>
        <taxon>Funariidae</taxon>
        <taxon>Funariales</taxon>
        <taxon>Funariaceae</taxon>
        <taxon>Physcomitrium</taxon>
    </lineage>
</organism>
<dbReference type="InterPro" id="IPR002016">
    <property type="entry name" value="Haem_peroxidase"/>
</dbReference>
<keyword evidence="8 21" id="KW-0349">Heme</keyword>
<comment type="function">
    <text evidence="2">Removal of H(2)O(2), oxidation of toxic reductants, biosynthesis and degradation of lignin, suberization, auxin catabolism, response to environmental stresses such as wounding, pathogen attack and oxidative stress. These functions might be dependent on each isozyme/isoform in each plant tissue.</text>
</comment>
<dbReference type="AlphaFoldDB" id="A0A2K1JZU6"/>
<dbReference type="RefSeq" id="XP_024385851.1">
    <property type="nucleotide sequence ID" value="XM_024530083.2"/>
</dbReference>
<keyword evidence="9 18" id="KW-0479">Metal-binding</keyword>
<dbReference type="Gramene" id="Pp3c10_20710V3.2">
    <property type="protein sequence ID" value="Pp3c10_20710V3.2"/>
    <property type="gene ID" value="Pp3c10_20710"/>
</dbReference>
<dbReference type="Gramene" id="Pp3c10_20710V3.6">
    <property type="protein sequence ID" value="Pp3c10_20710V3.6"/>
    <property type="gene ID" value="Pp3c10_20710"/>
</dbReference>
<dbReference type="CDD" id="cd00693">
    <property type="entry name" value="secretory_peroxidase"/>
    <property type="match status" value="1"/>
</dbReference>
<feature type="disulfide bond" evidence="20">
    <location>
        <begin position="46"/>
        <end position="122"/>
    </location>
</feature>
<feature type="domain" description="Plant heme peroxidase family profile" evidence="22">
    <location>
        <begin position="36"/>
        <end position="325"/>
    </location>
</feature>
<feature type="binding site" evidence="18">
    <location>
        <position position="96"/>
    </location>
    <ligand>
        <name>Ca(2+)</name>
        <dbReference type="ChEBI" id="CHEBI:29108"/>
        <label>1</label>
    </ligand>
</feature>
<dbReference type="InterPro" id="IPR033905">
    <property type="entry name" value="Secretory_peroxidase"/>
</dbReference>
<dbReference type="InterPro" id="IPR000823">
    <property type="entry name" value="Peroxidase_pln"/>
</dbReference>
<protein>
    <recommendedName>
        <fullName evidence="5 21">Peroxidase</fullName>
        <ecNumber evidence="5 21">1.11.1.7</ecNumber>
    </recommendedName>
</protein>
<dbReference type="PANTHER" id="PTHR31517:SF84">
    <property type="entry name" value="PEROXIDASE"/>
    <property type="match status" value="1"/>
</dbReference>
<dbReference type="Gramene" id="Pp3c10_20710V3.1">
    <property type="protein sequence ID" value="Pp3c10_20710V3.1"/>
    <property type="gene ID" value="Pp3c10_20710"/>
</dbReference>
<feature type="signal peptide" evidence="21">
    <location>
        <begin position="1"/>
        <end position="28"/>
    </location>
</feature>
<dbReference type="GO" id="GO:0009505">
    <property type="term" value="C:plant-type cell wall"/>
    <property type="evidence" value="ECO:0000318"/>
    <property type="project" value="GO_Central"/>
</dbReference>
<reference evidence="24" key="3">
    <citation type="submission" date="2020-12" db="UniProtKB">
        <authorList>
            <consortium name="EnsemblPlants"/>
        </authorList>
    </citation>
    <scope>IDENTIFICATION</scope>
</reference>
<comment type="cofactor">
    <cofactor evidence="18 21">
        <name>Ca(2+)</name>
        <dbReference type="ChEBI" id="CHEBI:29108"/>
    </cofactor>
    <text evidence="18 21">Binds 2 calcium ions per subunit.</text>
</comment>
<feature type="binding site" evidence="18">
    <location>
        <position position="87"/>
    </location>
    <ligand>
        <name>Ca(2+)</name>
        <dbReference type="ChEBI" id="CHEBI:29108"/>
        <label>1</label>
    </ligand>
</feature>
<keyword evidence="6 21" id="KW-0964">Secreted</keyword>
<keyword evidence="25" id="KW-1185">Reference proteome</keyword>
<dbReference type="PROSITE" id="PS00435">
    <property type="entry name" value="PEROXIDASE_1"/>
    <property type="match status" value="1"/>
</dbReference>
<dbReference type="GO" id="GO:0006950">
    <property type="term" value="P:response to stress"/>
    <property type="evidence" value="ECO:0000318"/>
    <property type="project" value="GO_Central"/>
</dbReference>
<reference evidence="23 25" key="1">
    <citation type="journal article" date="2008" name="Science">
        <title>The Physcomitrella genome reveals evolutionary insights into the conquest of land by plants.</title>
        <authorList>
            <person name="Rensing S."/>
            <person name="Lang D."/>
            <person name="Zimmer A."/>
            <person name="Terry A."/>
            <person name="Salamov A."/>
            <person name="Shapiro H."/>
            <person name="Nishiyama T."/>
            <person name="Perroud P.-F."/>
            <person name="Lindquist E."/>
            <person name="Kamisugi Y."/>
            <person name="Tanahashi T."/>
            <person name="Sakakibara K."/>
            <person name="Fujita T."/>
            <person name="Oishi K."/>
            <person name="Shin-I T."/>
            <person name="Kuroki Y."/>
            <person name="Toyoda A."/>
            <person name="Suzuki Y."/>
            <person name="Hashimoto A."/>
            <person name="Yamaguchi K."/>
            <person name="Sugano A."/>
            <person name="Kohara Y."/>
            <person name="Fujiyama A."/>
            <person name="Anterola A."/>
            <person name="Aoki S."/>
            <person name="Ashton N."/>
            <person name="Barbazuk W.B."/>
            <person name="Barker E."/>
            <person name="Bennetzen J."/>
            <person name="Bezanilla M."/>
            <person name="Blankenship R."/>
            <person name="Cho S.H."/>
            <person name="Dutcher S."/>
            <person name="Estelle M."/>
            <person name="Fawcett J.A."/>
            <person name="Gundlach H."/>
            <person name="Hanada K."/>
            <person name="Heyl A."/>
            <person name="Hicks K.A."/>
            <person name="Hugh J."/>
            <person name="Lohr M."/>
            <person name="Mayer K."/>
            <person name="Melkozernov A."/>
            <person name="Murata T."/>
            <person name="Nelson D."/>
            <person name="Pils B."/>
            <person name="Prigge M."/>
            <person name="Reiss B."/>
            <person name="Renner T."/>
            <person name="Rombauts S."/>
            <person name="Rushton P."/>
            <person name="Sanderfoot A."/>
            <person name="Schween G."/>
            <person name="Shiu S.-H."/>
            <person name="Stueber K."/>
            <person name="Theodoulou F.L."/>
            <person name="Tu H."/>
            <person name="Van de Peer Y."/>
            <person name="Verrier P.J."/>
            <person name="Waters E."/>
            <person name="Wood A."/>
            <person name="Yang L."/>
            <person name="Cove D."/>
            <person name="Cuming A."/>
            <person name="Hasebe M."/>
            <person name="Lucas S."/>
            <person name="Mishler D.B."/>
            <person name="Reski R."/>
            <person name="Grigoriev I."/>
            <person name="Quatrano R.S."/>
            <person name="Boore J.L."/>
        </authorList>
    </citation>
    <scope>NUCLEOTIDE SEQUENCE [LARGE SCALE GENOMIC DNA]</scope>
    <source>
        <strain evidence="24 25">cv. Gransden 2004</strain>
    </source>
</reference>
<comment type="similarity">
    <text evidence="21">Belongs to the peroxidase family. Classical plant (class III) peroxidase subfamily.</text>
</comment>
<dbReference type="Gramene" id="Pp3c10_20710V3.7">
    <property type="protein sequence ID" value="Pp3c10_20710V3.7"/>
    <property type="gene ID" value="Pp3c10_20710"/>
</dbReference>
<dbReference type="PROSITE" id="PS00436">
    <property type="entry name" value="PEROXIDASE_2"/>
    <property type="match status" value="1"/>
</dbReference>
<comment type="catalytic activity">
    <reaction evidence="1 21">
        <text>2 a phenolic donor + H2O2 = 2 a phenolic radical donor + 2 H2O</text>
        <dbReference type="Rhea" id="RHEA:56136"/>
        <dbReference type="ChEBI" id="CHEBI:15377"/>
        <dbReference type="ChEBI" id="CHEBI:16240"/>
        <dbReference type="ChEBI" id="CHEBI:139520"/>
        <dbReference type="ChEBI" id="CHEBI:139521"/>
        <dbReference type="EC" id="1.11.1.7"/>
    </reaction>
</comment>
<evidence type="ECO:0000256" key="18">
    <source>
        <dbReference type="PIRSR" id="PIRSR600823-3"/>
    </source>
</evidence>
<evidence type="ECO:0000256" key="15">
    <source>
        <dbReference type="ARBA" id="ARBA00023180"/>
    </source>
</evidence>
<feature type="active site" description="Proton acceptor" evidence="16">
    <location>
        <position position="77"/>
    </location>
</feature>
<evidence type="ECO:0000256" key="14">
    <source>
        <dbReference type="ARBA" id="ARBA00023157"/>
    </source>
</evidence>
<feature type="binding site" evidence="18">
    <location>
        <position position="246"/>
    </location>
    <ligand>
        <name>Ca(2+)</name>
        <dbReference type="ChEBI" id="CHEBI:29108"/>
        <label>2</label>
    </ligand>
</feature>
<comment type="subcellular location">
    <subcellularLocation>
        <location evidence="3 21">Secreted</location>
    </subcellularLocation>
</comment>
<dbReference type="SUPFAM" id="SSF48113">
    <property type="entry name" value="Heme-dependent peroxidases"/>
    <property type="match status" value="1"/>
</dbReference>
<dbReference type="GO" id="GO:0005576">
    <property type="term" value="C:extracellular region"/>
    <property type="evidence" value="ECO:0007669"/>
    <property type="project" value="UniProtKB-SubCell"/>
</dbReference>
<dbReference type="Pfam" id="PF00141">
    <property type="entry name" value="peroxidase"/>
    <property type="match status" value="1"/>
</dbReference>
<feature type="chain" id="PRO_5043074848" description="Peroxidase" evidence="21">
    <location>
        <begin position="29"/>
        <end position="328"/>
    </location>
</feature>
<evidence type="ECO:0000313" key="23">
    <source>
        <dbReference type="EMBL" id="PNR47052.1"/>
    </source>
</evidence>
<feature type="binding site" description="axial binding residue" evidence="18">
    <location>
        <position position="200"/>
    </location>
    <ligand>
        <name>heme b</name>
        <dbReference type="ChEBI" id="CHEBI:60344"/>
    </ligand>
    <ligandPart>
        <name>Fe</name>
        <dbReference type="ChEBI" id="CHEBI:18248"/>
    </ligandPart>
</feature>
<dbReference type="InterPro" id="IPR010255">
    <property type="entry name" value="Haem_peroxidase_sf"/>
</dbReference>
<evidence type="ECO:0000256" key="7">
    <source>
        <dbReference type="ARBA" id="ARBA00022559"/>
    </source>
</evidence>
<dbReference type="STRING" id="3218.A0A2K1JZU6"/>
<dbReference type="Gramene" id="Pp3c10_20710V3.3">
    <property type="protein sequence ID" value="Pp3c10_20710V3.3"/>
    <property type="gene ID" value="Pp3c10_20710"/>
</dbReference>
<dbReference type="Proteomes" id="UP000006727">
    <property type="component" value="Chromosome 10"/>
</dbReference>
<comment type="similarity">
    <text evidence="4">Belongs to the peroxidase family. Ascorbate peroxidase subfamily.</text>
</comment>
<dbReference type="EnsemblPlants" id="Pp3c10_20710V3.2">
    <property type="protein sequence ID" value="Pp3c10_20710V3.2"/>
    <property type="gene ID" value="Pp3c10_20710"/>
</dbReference>
<dbReference type="FunFam" id="1.10.520.10:FF:000006">
    <property type="entry name" value="Peroxidase"/>
    <property type="match status" value="1"/>
</dbReference>
<dbReference type="EnsemblPlants" id="Pp3c10_20710V3.5">
    <property type="protein sequence ID" value="Pp3c10_20710V3.5"/>
    <property type="gene ID" value="Pp3c10_20710"/>
</dbReference>
<sequence>MESRHNLLQRRPTLWTAVVLVILQLALSCWMCTVDALQTGYYAATCPNAEAIIRAAMERGMQEDSGTAPGVLRLHFHDCFVDGCDGSVLLDGPRSEKTASPNLTLRGYEVIDAAKADLELACSGIVSCADILAYAARDAVVLTGGLGWAVEAGRLDGRVSDAGRAFAEIPDPSFSSAQLAAVFARKGLTTSDMIVLSGAHSIGRAHCDSVKTRLYPVQDPNLREPLAAELRSGCPQQGGSATFSLDSTPNQFDNAYYIDVVNGRGIMRSDQALFDDPSTRTETMFNSLGAAPWAFRFGQIMVKMGQVGVKTGPDGEIRRNCRFVNTPI</sequence>
<evidence type="ECO:0000256" key="11">
    <source>
        <dbReference type="ARBA" id="ARBA00022837"/>
    </source>
</evidence>
<dbReference type="GO" id="GO:0020037">
    <property type="term" value="F:heme binding"/>
    <property type="evidence" value="ECO:0007669"/>
    <property type="project" value="UniProtKB-UniRule"/>
</dbReference>
<feature type="binding site" evidence="18">
    <location>
        <position position="81"/>
    </location>
    <ligand>
        <name>Ca(2+)</name>
        <dbReference type="ChEBI" id="CHEBI:29108"/>
        <label>1</label>
    </ligand>
</feature>
<dbReference type="Gene3D" id="1.10.520.10">
    <property type="match status" value="1"/>
</dbReference>
<evidence type="ECO:0000256" key="20">
    <source>
        <dbReference type="PIRSR" id="PIRSR600823-5"/>
    </source>
</evidence>
<dbReference type="OrthoDB" id="2113341at2759"/>
<dbReference type="InterPro" id="IPR019793">
    <property type="entry name" value="Peroxidases_heam-ligand_BS"/>
</dbReference>
<dbReference type="Gramene" id="Pp3c10_20710V3.5">
    <property type="protein sequence ID" value="Pp3c10_20710V3.5"/>
    <property type="gene ID" value="Pp3c10_20710"/>
</dbReference>
<dbReference type="PRINTS" id="PR00461">
    <property type="entry name" value="PLPEROXIDASE"/>
</dbReference>
<dbReference type="FunFam" id="1.10.420.10:FF:000006">
    <property type="entry name" value="Peroxidase"/>
    <property type="match status" value="1"/>
</dbReference>
<keyword evidence="21" id="KW-0376">Hydrogen peroxide</keyword>
<dbReference type="PANTHER" id="PTHR31517">
    <property type="match status" value="1"/>
</dbReference>
<evidence type="ECO:0000256" key="21">
    <source>
        <dbReference type="RuleBase" id="RU362060"/>
    </source>
</evidence>
<evidence type="ECO:0000256" key="9">
    <source>
        <dbReference type="ARBA" id="ARBA00022723"/>
    </source>
</evidence>
<dbReference type="EMBL" id="ABEU02000010">
    <property type="protein sequence ID" value="PNR47052.1"/>
    <property type="molecule type" value="Genomic_DNA"/>
</dbReference>
<dbReference type="RefSeq" id="XP_024385850.1">
    <property type="nucleotide sequence ID" value="XM_024530082.2"/>
</dbReference>
<dbReference type="KEGG" id="ppp:112287252"/>
<dbReference type="InterPro" id="IPR019794">
    <property type="entry name" value="Peroxidases_AS"/>
</dbReference>
<dbReference type="EC" id="1.11.1.7" evidence="5 21"/>
<dbReference type="PROSITE" id="PS51257">
    <property type="entry name" value="PROKAR_LIPOPROTEIN"/>
    <property type="match status" value="1"/>
</dbReference>
<feature type="binding site" evidence="18">
    <location>
        <position position="78"/>
    </location>
    <ligand>
        <name>Ca(2+)</name>
        <dbReference type="ChEBI" id="CHEBI:29108"/>
        <label>1</label>
    </ligand>
</feature>
<evidence type="ECO:0000256" key="16">
    <source>
        <dbReference type="PIRSR" id="PIRSR600823-1"/>
    </source>
</evidence>
<comment type="cofactor">
    <cofactor evidence="18 21">
        <name>heme b</name>
        <dbReference type="ChEBI" id="CHEBI:60344"/>
    </cofactor>
    <text evidence="18 21">Binds 1 heme b (iron(II)-protoporphyrin IX) group per subunit.</text>
</comment>
<name>A0A2K1JZU6_PHYPA</name>
<feature type="site" description="Transition state stabilizer" evidence="19">
    <location>
        <position position="73"/>
    </location>
</feature>
<dbReference type="RefSeq" id="XP_024385852.1">
    <property type="nucleotide sequence ID" value="XM_024530084.2"/>
</dbReference>
<feature type="binding site" evidence="18">
    <location>
        <position position="85"/>
    </location>
    <ligand>
        <name>Ca(2+)</name>
        <dbReference type="ChEBI" id="CHEBI:29108"/>
        <label>1</label>
    </ligand>
</feature>
<dbReference type="GO" id="GO:0006979">
    <property type="term" value="P:response to oxidative stress"/>
    <property type="evidence" value="ECO:0007669"/>
    <property type="project" value="UniProtKB-UniRule"/>
</dbReference>
<dbReference type="PaxDb" id="3218-PP1S67_214V6.2"/>
<dbReference type="EnsemblPlants" id="Pp3c10_20710V3.4">
    <property type="protein sequence ID" value="Pp3c10_20710V3.4"/>
    <property type="gene ID" value="Pp3c10_20710"/>
</dbReference>
<feature type="binding site" evidence="18">
    <location>
        <position position="83"/>
    </location>
    <ligand>
        <name>Ca(2+)</name>
        <dbReference type="ChEBI" id="CHEBI:29108"/>
        <label>1</label>
    </ligand>
</feature>
<dbReference type="EnsemblPlants" id="Pp3c10_20710V3.3">
    <property type="protein sequence ID" value="Pp3c10_20710V3.3"/>
    <property type="gene ID" value="Pp3c10_20710"/>
</dbReference>